<proteinExistence type="predicted"/>
<keyword evidence="2" id="KW-1185">Reference proteome</keyword>
<dbReference type="Gene3D" id="3.30.70.100">
    <property type="match status" value="1"/>
</dbReference>
<evidence type="ECO:0000313" key="1">
    <source>
        <dbReference type="EMBL" id="URG50882.1"/>
    </source>
</evidence>
<evidence type="ECO:0000313" key="2">
    <source>
        <dbReference type="Proteomes" id="UP000806577"/>
    </source>
</evidence>
<keyword evidence="1" id="KW-0560">Oxidoreductase</keyword>
<dbReference type="InterPro" id="IPR011008">
    <property type="entry name" value="Dimeric_a/b-barrel"/>
</dbReference>
<dbReference type="EMBL" id="CP065177">
    <property type="protein sequence ID" value="URG50882.1"/>
    <property type="molecule type" value="Genomic_DNA"/>
</dbReference>
<dbReference type="GO" id="GO:0004497">
    <property type="term" value="F:monooxygenase activity"/>
    <property type="evidence" value="ECO:0007669"/>
    <property type="project" value="UniProtKB-KW"/>
</dbReference>
<dbReference type="SUPFAM" id="SSF54909">
    <property type="entry name" value="Dimeric alpha+beta barrel"/>
    <property type="match status" value="1"/>
</dbReference>
<reference evidence="1 2" key="1">
    <citation type="journal article" date="2021" name="Int. J. Syst. Evol. Microbiol.">
        <title>&lt;i&gt;Pectobacterium quasiaquaticum&lt;/i&gt; sp. nov., isolated from waterways.</title>
        <authorList>
            <person name="Ben Moussa H."/>
            <person name="Pedron J."/>
            <person name="Bertrand C."/>
            <person name="Hecquet A."/>
            <person name="Barny M.A."/>
        </authorList>
    </citation>
    <scope>NUCLEOTIDE SEQUENCE [LARGE SCALE GENOMIC DNA]</scope>
    <source>
        <strain evidence="1 2">A477-S1-J17</strain>
    </source>
</reference>
<dbReference type="Proteomes" id="UP000806577">
    <property type="component" value="Chromosome"/>
</dbReference>
<dbReference type="PANTHER" id="PTHR33336">
    <property type="entry name" value="QUINOL MONOOXYGENASE YGIN-RELATED"/>
    <property type="match status" value="1"/>
</dbReference>
<name>A0A9Q2EYW9_9GAMM</name>
<sequence>MIFSAGTSLAEQPAGTILRIAELEIDSAQLDAFKAAVTEGMHAAVRTEPGVIALYSVAVKDNPSQLRFIEIYANEEAYLRHRDTPHFRKYFETTQKMIRSRKLIETDTVLLADKATLPAAR</sequence>
<dbReference type="InterPro" id="IPR050744">
    <property type="entry name" value="AI-2_Isomerase_LsrG"/>
</dbReference>
<keyword evidence="1" id="KW-0503">Monooxygenase</keyword>
<accession>A0A9Q2EYW9</accession>
<dbReference type="InterPro" id="IPR007138">
    <property type="entry name" value="ABM_dom"/>
</dbReference>
<protein>
    <submittedName>
        <fullName evidence="1">Antibiotic biosynthesis monooxygenase</fullName>
    </submittedName>
</protein>
<dbReference type="Pfam" id="PF03992">
    <property type="entry name" value="ABM"/>
    <property type="match status" value="1"/>
</dbReference>
<dbReference type="AlphaFoldDB" id="A0A9Q2EYW9"/>
<gene>
    <name evidence="1" type="ORF">IG609_001560</name>
</gene>
<dbReference type="PROSITE" id="PS51725">
    <property type="entry name" value="ABM"/>
    <property type="match status" value="1"/>
</dbReference>
<dbReference type="KEGG" id="pqu:IG609_001560"/>
<dbReference type="PANTHER" id="PTHR33336:SF3">
    <property type="entry name" value="ABM DOMAIN-CONTAINING PROTEIN"/>
    <property type="match status" value="1"/>
</dbReference>
<organism evidence="1 2">
    <name type="scientific">Pectobacterium quasiaquaticum</name>
    <dbReference type="NCBI Taxonomy" id="2774015"/>
    <lineage>
        <taxon>Bacteria</taxon>
        <taxon>Pseudomonadati</taxon>
        <taxon>Pseudomonadota</taxon>
        <taxon>Gammaproteobacteria</taxon>
        <taxon>Enterobacterales</taxon>
        <taxon>Pectobacteriaceae</taxon>
        <taxon>Pectobacterium</taxon>
    </lineage>
</organism>